<proteinExistence type="predicted"/>
<keyword evidence="5" id="KW-1185">Reference proteome</keyword>
<keyword evidence="3" id="KW-0472">Membrane</keyword>
<keyword evidence="3" id="KW-0812">Transmembrane</keyword>
<dbReference type="PANTHER" id="PTHR24186:SF56">
    <property type="entry name" value="PGG DOMAIN-CONTAINING PROTEIN"/>
    <property type="match status" value="1"/>
</dbReference>
<feature type="transmembrane region" description="Helical" evidence="3">
    <location>
        <begin position="302"/>
        <end position="325"/>
    </location>
</feature>
<evidence type="ECO:0000256" key="3">
    <source>
        <dbReference type="SAM" id="Phobius"/>
    </source>
</evidence>
<dbReference type="SUPFAM" id="SSF48403">
    <property type="entry name" value="Ankyrin repeat"/>
    <property type="match status" value="1"/>
</dbReference>
<evidence type="ECO:0000313" key="4">
    <source>
        <dbReference type="EMBL" id="CAK9188039.1"/>
    </source>
</evidence>
<gene>
    <name evidence="4" type="ORF">ILEXP_LOCUS58669</name>
</gene>
<evidence type="ECO:0000256" key="2">
    <source>
        <dbReference type="ARBA" id="ARBA00023043"/>
    </source>
</evidence>
<protein>
    <recommendedName>
        <fullName evidence="6">PGG domain-containing protein</fullName>
    </recommendedName>
</protein>
<feature type="transmembrane region" description="Helical" evidence="3">
    <location>
        <begin position="231"/>
        <end position="255"/>
    </location>
</feature>
<sequence>MSGQSPPEISSSGAEAEALKAYQQLAKHLGPYLQKSKDLGFSSINDSMNTVVETDENAFLGMHKHGGGTSLHAAAGKGEVDIMKKTLDASPESVKSVTKTGENCLHSAVLNNQVVAVRFLVDWLARNRDYAHLINDRDYKGNTPFHLAVSRKQIQTLEALLTCNVVDVNATNCGGFTALDILSVLPYTGKIDVKIDKILCQAGALRARDLANRDTNSCADHGYKIKWFKMLLLLMATLVMTITYRSASITAGITFNEGGGNLNVQKWIITQFMFFNTMGFVGSLAVAIFIIQKLSTLLDVMLLLMATLVMTTACQPAFIASGITFNEGGGNLKVQEWIITQFMFFNTMGFVGSLAMAIFFIQKLSTLLDVVRDVHG</sequence>
<dbReference type="AlphaFoldDB" id="A0ABC8V455"/>
<feature type="transmembrane region" description="Helical" evidence="3">
    <location>
        <begin position="337"/>
        <end position="361"/>
    </location>
</feature>
<reference evidence="4 5" key="1">
    <citation type="submission" date="2024-02" db="EMBL/GenBank/DDBJ databases">
        <authorList>
            <person name="Vignale AGUSTIN F."/>
            <person name="Sosa J E."/>
            <person name="Modenutti C."/>
        </authorList>
    </citation>
    <scope>NUCLEOTIDE SEQUENCE [LARGE SCALE GENOMIC DNA]</scope>
</reference>
<evidence type="ECO:0008006" key="6">
    <source>
        <dbReference type="Google" id="ProtNLM"/>
    </source>
</evidence>
<keyword evidence="1" id="KW-0677">Repeat</keyword>
<feature type="transmembrane region" description="Helical" evidence="3">
    <location>
        <begin position="267"/>
        <end position="290"/>
    </location>
</feature>
<keyword evidence="2" id="KW-0040">ANK repeat</keyword>
<keyword evidence="3" id="KW-1133">Transmembrane helix</keyword>
<evidence type="ECO:0000256" key="1">
    <source>
        <dbReference type="ARBA" id="ARBA00022737"/>
    </source>
</evidence>
<name>A0ABC8V455_9AQUA</name>
<dbReference type="Proteomes" id="UP001642360">
    <property type="component" value="Unassembled WGS sequence"/>
</dbReference>
<dbReference type="SMART" id="SM00248">
    <property type="entry name" value="ANK"/>
    <property type="match status" value="3"/>
</dbReference>
<comment type="caution">
    <text evidence="4">The sequence shown here is derived from an EMBL/GenBank/DDBJ whole genome shotgun (WGS) entry which is preliminary data.</text>
</comment>
<dbReference type="Pfam" id="PF12796">
    <property type="entry name" value="Ank_2"/>
    <property type="match status" value="1"/>
</dbReference>
<dbReference type="EMBL" id="CAUOFW020010279">
    <property type="protein sequence ID" value="CAK9188039.1"/>
    <property type="molecule type" value="Genomic_DNA"/>
</dbReference>
<dbReference type="Gene3D" id="1.25.40.20">
    <property type="entry name" value="Ankyrin repeat-containing domain"/>
    <property type="match status" value="2"/>
</dbReference>
<dbReference type="InterPro" id="IPR036770">
    <property type="entry name" value="Ankyrin_rpt-contain_sf"/>
</dbReference>
<organism evidence="4 5">
    <name type="scientific">Ilex paraguariensis</name>
    <name type="common">yerba mate</name>
    <dbReference type="NCBI Taxonomy" id="185542"/>
    <lineage>
        <taxon>Eukaryota</taxon>
        <taxon>Viridiplantae</taxon>
        <taxon>Streptophyta</taxon>
        <taxon>Embryophyta</taxon>
        <taxon>Tracheophyta</taxon>
        <taxon>Spermatophyta</taxon>
        <taxon>Magnoliopsida</taxon>
        <taxon>eudicotyledons</taxon>
        <taxon>Gunneridae</taxon>
        <taxon>Pentapetalae</taxon>
        <taxon>asterids</taxon>
        <taxon>campanulids</taxon>
        <taxon>Aquifoliales</taxon>
        <taxon>Aquifoliaceae</taxon>
        <taxon>Ilex</taxon>
    </lineage>
</organism>
<accession>A0ABC8V455</accession>
<dbReference type="InterPro" id="IPR002110">
    <property type="entry name" value="Ankyrin_rpt"/>
</dbReference>
<dbReference type="PANTHER" id="PTHR24186">
    <property type="entry name" value="PROTEIN PHOSPHATASE 1 REGULATORY SUBUNIT"/>
    <property type="match status" value="1"/>
</dbReference>
<evidence type="ECO:0000313" key="5">
    <source>
        <dbReference type="Proteomes" id="UP001642360"/>
    </source>
</evidence>